<reference evidence="2 3" key="1">
    <citation type="submission" date="2024-09" db="EMBL/GenBank/DDBJ databases">
        <authorList>
            <person name="Sun Q."/>
            <person name="Mori K."/>
        </authorList>
    </citation>
    <scope>NUCLEOTIDE SEQUENCE [LARGE SCALE GENOMIC DNA]</scope>
    <source>
        <strain evidence="2 3">JCM 9626</strain>
    </source>
</reference>
<evidence type="ECO:0000313" key="3">
    <source>
        <dbReference type="Proteomes" id="UP001589750"/>
    </source>
</evidence>
<comment type="caution">
    <text evidence="2">The sequence shown here is derived from an EMBL/GenBank/DDBJ whole genome shotgun (WGS) entry which is preliminary data.</text>
</comment>
<dbReference type="Pfam" id="PF09043">
    <property type="entry name" value="Lys-AminoMut_A"/>
    <property type="match status" value="1"/>
</dbReference>
<dbReference type="InterPro" id="IPR016176">
    <property type="entry name" value="Cbl-dep_enz_cat"/>
</dbReference>
<gene>
    <name evidence="2" type="ORF">ACFFRI_16675</name>
</gene>
<accession>A0ABV5KGC6</accession>
<dbReference type="InterPro" id="IPR037086">
    <property type="entry name" value="Lys-AminoMut_asu_sf"/>
</dbReference>
<dbReference type="RefSeq" id="WP_140010589.1">
    <property type="nucleotide sequence ID" value="NZ_JBHMDG010000024.1"/>
</dbReference>
<dbReference type="SUPFAM" id="SSF51703">
    <property type="entry name" value="Cobalamin (vitamin B12)-dependent enzymes"/>
    <property type="match status" value="1"/>
</dbReference>
<feature type="domain" description="D-Lysine 5,6-aminomutase alpha subunit" evidence="1">
    <location>
        <begin position="12"/>
        <end position="524"/>
    </location>
</feature>
<evidence type="ECO:0000259" key="1">
    <source>
        <dbReference type="Pfam" id="PF09043"/>
    </source>
</evidence>
<name>A0ABV5KGC6_9ACTN</name>
<organism evidence="2 3">
    <name type="scientific">Nocardioides plantarum</name>
    <dbReference type="NCBI Taxonomy" id="29299"/>
    <lineage>
        <taxon>Bacteria</taxon>
        <taxon>Bacillati</taxon>
        <taxon>Actinomycetota</taxon>
        <taxon>Actinomycetes</taxon>
        <taxon>Propionibacteriales</taxon>
        <taxon>Nocardioidaceae</taxon>
        <taxon>Nocardioides</taxon>
    </lineage>
</organism>
<evidence type="ECO:0000313" key="2">
    <source>
        <dbReference type="EMBL" id="MFB9314694.1"/>
    </source>
</evidence>
<keyword evidence="3" id="KW-1185">Reference proteome</keyword>
<dbReference type="EMBL" id="JBHMDG010000024">
    <property type="protein sequence ID" value="MFB9314694.1"/>
    <property type="molecule type" value="Genomic_DNA"/>
</dbReference>
<sequence>MAARAAKRATKLDLDPATVRQARSLARKAGRPIVTMAKKHTTVAVERATLRLAGLGGADDEGTPWVNRLMDTVRADLHEVGGLEHGVALPVWDALLRGEADDLATLAQKAAAGSVTFRLPEGRDAERARAASRRQVVRGLKTVDKRRLERDRMIKRHGDAPRQPWIYLIVATGDIYEDIPQAQQAAREGADVIAVIRSTGQSLLDFVPEGATREGYAGTYATQDNFRLMRAALDESSKQLGRYVRLTNYASGLCMPEIAALAGLERLDMMLNDSMYGILFRDINPIRTFVDQRFSRQVHARAGIIINTGEDNYLTTADAIEAAHTVTTSQLLNEYFAKEAGLEDWQLGLGHAFEIDPSIPDSFRLELAHALLAREVFPNAPLKWMPPTRHMTGDVFKGNLLDGFFNLAGALTGQGILLVGMMTEAVVTPWISDRDIALQNVRYVMEAAGRLHEDFHPAPDGVINQRARQVLGESIELLERIVDDGLLDAISTGTFGLMKRPADAGRGLDGVAAKSSVYYNPATEILDAQEVL</sequence>
<dbReference type="Gene3D" id="3.20.20.440">
    <property type="entry name" value="D-Lysine 5,6-aminomutase alpha subunit"/>
    <property type="match status" value="1"/>
</dbReference>
<protein>
    <submittedName>
        <fullName evidence="2">Lysine 5,6-aminomutase subunit alpha</fullName>
    </submittedName>
</protein>
<dbReference type="InterPro" id="IPR015130">
    <property type="entry name" value="Lys-AminoMut_A"/>
</dbReference>
<dbReference type="Proteomes" id="UP001589750">
    <property type="component" value="Unassembled WGS sequence"/>
</dbReference>
<proteinExistence type="predicted"/>